<sequence>MRNIIALNFLFYFVCLLDASQINFQSTPFIINPVLTKTLTLRCSAQEFSSATSSYWHTTTTANWRTTTHRTTHPPETTTTRNAITTNPWFFQDTSTESNVQTSNPETTASNFQTEADVTHVMSIIISKLNKFTNQLDPVADVTPFDSATAGAMFKGSVSLNGSTSGSTNHREMGFLEVTFNYPDDKESGEYTCEIFALNHENHPVNLRSILTVISREPSISDLVKYISNQEKRFEEIKNYEKRFDEIKSQNIQRGSVSCRSSDSSIIHFQHSYNTIPMVFTSFTSIASSGNYGTSIQVTIDSVTTTSF</sequence>
<feature type="domain" description="H-type lectin" evidence="2">
    <location>
        <begin position="267"/>
        <end position="308"/>
    </location>
</feature>
<feature type="chain" id="PRO_5042024791" evidence="1">
    <location>
        <begin position="20"/>
        <end position="308"/>
    </location>
</feature>
<dbReference type="InterPro" id="IPR019019">
    <property type="entry name" value="H-type_lectin_domain"/>
</dbReference>
<keyword evidence="1" id="KW-0732">Signal</keyword>
<evidence type="ECO:0000313" key="3">
    <source>
        <dbReference type="EMBL" id="KAK0043860.1"/>
    </source>
</evidence>
<accession>A0AAD8AZG4</accession>
<dbReference type="GO" id="GO:0007155">
    <property type="term" value="P:cell adhesion"/>
    <property type="evidence" value="ECO:0007669"/>
    <property type="project" value="InterPro"/>
</dbReference>
<keyword evidence="4" id="KW-1185">Reference proteome</keyword>
<dbReference type="Gene3D" id="2.60.40.2080">
    <property type="match status" value="1"/>
</dbReference>
<dbReference type="InterPro" id="IPR037221">
    <property type="entry name" value="H-type_lectin_dom_sf"/>
</dbReference>
<comment type="caution">
    <text evidence="3">The sequence shown here is derived from an EMBL/GenBank/DDBJ whole genome shotgun (WGS) entry which is preliminary data.</text>
</comment>
<proteinExistence type="predicted"/>
<reference evidence="3" key="2">
    <citation type="submission" date="2023-04" db="EMBL/GenBank/DDBJ databases">
        <authorList>
            <person name="Bu L."/>
            <person name="Lu L."/>
            <person name="Laidemitt M.R."/>
            <person name="Zhang S.M."/>
            <person name="Mutuku M."/>
            <person name="Mkoji G."/>
            <person name="Steinauer M."/>
            <person name="Loker E.S."/>
        </authorList>
    </citation>
    <scope>NUCLEOTIDE SEQUENCE</scope>
    <source>
        <strain evidence="3">KasaAsao</strain>
        <tissue evidence="3">Whole Snail</tissue>
    </source>
</reference>
<evidence type="ECO:0000313" key="4">
    <source>
        <dbReference type="Proteomes" id="UP001233172"/>
    </source>
</evidence>
<dbReference type="Proteomes" id="UP001233172">
    <property type="component" value="Unassembled WGS sequence"/>
</dbReference>
<dbReference type="EMBL" id="JASAOG010000210">
    <property type="protein sequence ID" value="KAK0043860.1"/>
    <property type="molecule type" value="Genomic_DNA"/>
</dbReference>
<evidence type="ECO:0000256" key="1">
    <source>
        <dbReference type="SAM" id="SignalP"/>
    </source>
</evidence>
<reference evidence="3" key="1">
    <citation type="journal article" date="2023" name="PLoS Negl. Trop. Dis.">
        <title>A genome sequence for Biomphalaria pfeifferi, the major vector snail for the human-infecting parasite Schistosoma mansoni.</title>
        <authorList>
            <person name="Bu L."/>
            <person name="Lu L."/>
            <person name="Laidemitt M.R."/>
            <person name="Zhang S.M."/>
            <person name="Mutuku M."/>
            <person name="Mkoji G."/>
            <person name="Steinauer M."/>
            <person name="Loker E.S."/>
        </authorList>
    </citation>
    <scope>NUCLEOTIDE SEQUENCE</scope>
    <source>
        <strain evidence="3">KasaAsao</strain>
    </source>
</reference>
<dbReference type="SUPFAM" id="SSF141086">
    <property type="entry name" value="Agglutinin HPA-like"/>
    <property type="match status" value="1"/>
</dbReference>
<dbReference type="GO" id="GO:0030246">
    <property type="term" value="F:carbohydrate binding"/>
    <property type="evidence" value="ECO:0007669"/>
    <property type="project" value="InterPro"/>
</dbReference>
<dbReference type="AlphaFoldDB" id="A0AAD8AZG4"/>
<evidence type="ECO:0000259" key="2">
    <source>
        <dbReference type="Pfam" id="PF09458"/>
    </source>
</evidence>
<name>A0AAD8AZG4_BIOPF</name>
<gene>
    <name evidence="3" type="ORF">Bpfe_026742</name>
</gene>
<dbReference type="Pfam" id="PF09458">
    <property type="entry name" value="H_lectin"/>
    <property type="match status" value="1"/>
</dbReference>
<organism evidence="3 4">
    <name type="scientific">Biomphalaria pfeifferi</name>
    <name type="common">Bloodfluke planorb</name>
    <name type="synonym">Freshwater snail</name>
    <dbReference type="NCBI Taxonomy" id="112525"/>
    <lineage>
        <taxon>Eukaryota</taxon>
        <taxon>Metazoa</taxon>
        <taxon>Spiralia</taxon>
        <taxon>Lophotrochozoa</taxon>
        <taxon>Mollusca</taxon>
        <taxon>Gastropoda</taxon>
        <taxon>Heterobranchia</taxon>
        <taxon>Euthyneura</taxon>
        <taxon>Panpulmonata</taxon>
        <taxon>Hygrophila</taxon>
        <taxon>Lymnaeoidea</taxon>
        <taxon>Planorbidae</taxon>
        <taxon>Biomphalaria</taxon>
    </lineage>
</organism>
<feature type="non-terminal residue" evidence="3">
    <location>
        <position position="1"/>
    </location>
</feature>
<feature type="signal peptide" evidence="1">
    <location>
        <begin position="1"/>
        <end position="19"/>
    </location>
</feature>
<protein>
    <submittedName>
        <fullName evidence="3">DSC-2</fullName>
    </submittedName>
</protein>